<evidence type="ECO:0000313" key="2">
    <source>
        <dbReference type="EMBL" id="MBX0325389.1"/>
    </source>
</evidence>
<dbReference type="AlphaFoldDB" id="A0AAW4PXK1"/>
<name>A0AAW4PXK1_9EURY</name>
<dbReference type="InterPro" id="IPR029060">
    <property type="entry name" value="PIN-like_dom_sf"/>
</dbReference>
<keyword evidence="3" id="KW-1185">Reference proteome</keyword>
<feature type="domain" description="PIN" evidence="1">
    <location>
        <begin position="3"/>
        <end position="132"/>
    </location>
</feature>
<proteinExistence type="predicted"/>
<dbReference type="RefSeq" id="WP_220620253.1">
    <property type="nucleotide sequence ID" value="NZ_RKLR01000013.1"/>
</dbReference>
<dbReference type="GO" id="GO:0004521">
    <property type="term" value="F:RNA endonuclease activity"/>
    <property type="evidence" value="ECO:0007669"/>
    <property type="project" value="InterPro"/>
</dbReference>
<dbReference type="GO" id="GO:0016075">
    <property type="term" value="P:rRNA catabolic process"/>
    <property type="evidence" value="ECO:0007669"/>
    <property type="project" value="TreeGrafter"/>
</dbReference>
<evidence type="ECO:0000259" key="1">
    <source>
        <dbReference type="Pfam" id="PF01850"/>
    </source>
</evidence>
<dbReference type="PANTHER" id="PTHR42188">
    <property type="entry name" value="23S RRNA-SPECIFIC ENDONUCLEASE VAPC20"/>
    <property type="match status" value="1"/>
</dbReference>
<evidence type="ECO:0000313" key="3">
    <source>
        <dbReference type="Proteomes" id="UP001430377"/>
    </source>
</evidence>
<dbReference type="Gene3D" id="3.40.50.1010">
    <property type="entry name" value="5'-nuclease"/>
    <property type="match status" value="1"/>
</dbReference>
<reference evidence="2 3" key="1">
    <citation type="submission" date="2021-06" db="EMBL/GenBank/DDBJ databases">
        <title>Halomicroarcula sp. a new haloarchaeum isolated from saline soil.</title>
        <authorList>
            <person name="Duran-Viseras A."/>
            <person name="Sanchez-Porro C."/>
            <person name="Ventosa A."/>
        </authorList>
    </citation>
    <scope>NUCLEOTIDE SEQUENCE [LARGE SCALE GENOMIC DNA]</scope>
    <source>
        <strain evidence="2 3">F13</strain>
    </source>
</reference>
<comment type="caution">
    <text evidence="2">The sequence shown here is derived from an EMBL/GenBank/DDBJ whole genome shotgun (WGS) entry which is preliminary data.</text>
</comment>
<dbReference type="CDD" id="cd09854">
    <property type="entry name" value="PIN_VapC-like"/>
    <property type="match status" value="1"/>
</dbReference>
<protein>
    <submittedName>
        <fullName evidence="2">Type II toxin-antitoxin system VapC family toxin</fullName>
    </submittedName>
</protein>
<accession>A0AAW4PXK1</accession>
<dbReference type="InterPro" id="IPR039018">
    <property type="entry name" value="VapC20-like"/>
</dbReference>
<dbReference type="Pfam" id="PF01850">
    <property type="entry name" value="PIN"/>
    <property type="match status" value="1"/>
</dbReference>
<sequence length="143" mass="15976">MTVLVDTGVLYADHDTDSARHTAASDALETVYDGEHGQPYVSEYVYDEAVTLTLKRSNSIEAAHRLGRRLRGTGSFPEVYEILHVSHALFTDGIDVFERYDDQNLSFTDSILVAQAEHHDIDAVLSFDDDFDGLVDRLDPTDL</sequence>
<dbReference type="Proteomes" id="UP001430377">
    <property type="component" value="Unassembled WGS sequence"/>
</dbReference>
<dbReference type="InterPro" id="IPR002716">
    <property type="entry name" value="PIN_dom"/>
</dbReference>
<dbReference type="PANTHER" id="PTHR42188:SF1">
    <property type="entry name" value="23S RRNA-SPECIFIC ENDONUCLEASE VAPC20"/>
    <property type="match status" value="1"/>
</dbReference>
<dbReference type="SUPFAM" id="SSF88723">
    <property type="entry name" value="PIN domain-like"/>
    <property type="match status" value="1"/>
</dbReference>
<organism evidence="2 3">
    <name type="scientific">Haloarcula rubra</name>
    <dbReference type="NCBI Taxonomy" id="2487747"/>
    <lineage>
        <taxon>Archaea</taxon>
        <taxon>Methanobacteriati</taxon>
        <taxon>Methanobacteriota</taxon>
        <taxon>Stenosarchaea group</taxon>
        <taxon>Halobacteria</taxon>
        <taxon>Halobacteriales</taxon>
        <taxon>Haloarculaceae</taxon>
        <taxon>Haloarcula</taxon>
    </lineage>
</organism>
<dbReference type="EMBL" id="RKLR01000013">
    <property type="protein sequence ID" value="MBX0325389.1"/>
    <property type="molecule type" value="Genomic_DNA"/>
</dbReference>
<gene>
    <name evidence="2" type="ORF">EGH21_20385</name>
</gene>